<dbReference type="SMART" id="SM00490">
    <property type="entry name" value="HELICc"/>
    <property type="match status" value="1"/>
</dbReference>
<evidence type="ECO:0000259" key="7">
    <source>
        <dbReference type="PROSITE" id="PS51194"/>
    </source>
</evidence>
<dbReference type="GO" id="GO:0003724">
    <property type="term" value="F:RNA helicase activity"/>
    <property type="evidence" value="ECO:0007669"/>
    <property type="project" value="UniProtKB-EC"/>
</dbReference>
<sequence length="824" mass="92850">MSQALPIDDVLPDLNNALQQHQNVVLVAAPGAGKTTRVPLALLHQEWLAGQRILMLEPRRIATRNAARFMAQQLGEETGRQVGYRMRSESATSPDSRIEVITEGLLSRMILQDPELSGVGLIIFDEFHERNLQSDLGLALAHNAQQLFRHDLKLLVMSATLDDARLSDKLQAPVIRSEGRQFPVTVHYRAAQQPLLSSRQQLLSHCRKVIHEALQHPGDMLVFLPGVGEIQALQQQLQQSLPDHCQVMALHGRLSDRDQKRALTPLARNSGQRKIILATNIAESSVTIDGVRIVIDSGLERRQQFDVRSGIERLETGQISQASAEQRSGRAGRQAPGQSYRLWPQSSHHSRAAHLSAETQRSDLSYLTLCLYSWGCRPEELLWLTPPSDAAIQRAQALLQQLGMVQPGKWQLNDHGQAIADSGLEPRWGHAILSAATLGFGRAAAQLVAQLQWLNRSASHTDDLELALTRLDKAQRNAAGQLAQRWIDTLQLESDQSPLNAALVLALAYPDRLARRRSGQHGEYLLSSGTGACLQVDSGLQQQEWLAVSEIQGQQPRIRQALPLQDDDLDALTQCCPWLNNQQVVIEWLDNGQLKAEKQQRLGQIIWRRQPLRDLSNDDWLLAWRDYFQRQGLSTLPWDDGSRTLCQRAELLRHQGQCNADWPAMDEHSLQQAIDVWLLPLLHQARHLRDLKKLPLYQALLARLDWQQQQQLEQQLPIHWQVASGSRIRLDYSQQPPVLAVKLQEMFGVTQQPALLSGRLPLQLHLLSPAQRPLAVTQDLASFWQNVYPEVRKELRGRYPKHPWPEDPVSATATRFTKKASQKG</sequence>
<dbReference type="GO" id="GO:0016787">
    <property type="term" value="F:hydrolase activity"/>
    <property type="evidence" value="ECO:0007669"/>
    <property type="project" value="UniProtKB-KW"/>
</dbReference>
<dbReference type="SMART" id="SM00487">
    <property type="entry name" value="DEXDc"/>
    <property type="match status" value="1"/>
</dbReference>
<dbReference type="Gene3D" id="1.20.120.1080">
    <property type="match status" value="1"/>
</dbReference>
<name>A0ABV7VTK7_9GAMM</name>
<evidence type="ECO:0000256" key="1">
    <source>
        <dbReference type="ARBA" id="ARBA00022741"/>
    </source>
</evidence>
<feature type="domain" description="Helicase ATP-binding" evidence="6">
    <location>
        <begin position="15"/>
        <end position="179"/>
    </location>
</feature>
<dbReference type="Pfam" id="PF08482">
    <property type="entry name" value="HrpB_C"/>
    <property type="match status" value="1"/>
</dbReference>
<keyword evidence="3 8" id="KW-0347">Helicase</keyword>
<feature type="domain" description="Helicase C-terminal" evidence="7">
    <location>
        <begin position="201"/>
        <end position="375"/>
    </location>
</feature>
<keyword evidence="9" id="KW-1185">Reference proteome</keyword>
<protein>
    <submittedName>
        <fullName evidence="8">ATP-dependent helicase HrpB</fullName>
        <ecNumber evidence="8">3.6.4.13</ecNumber>
    </submittedName>
</protein>
<evidence type="ECO:0000256" key="4">
    <source>
        <dbReference type="ARBA" id="ARBA00022840"/>
    </source>
</evidence>
<evidence type="ECO:0000259" key="6">
    <source>
        <dbReference type="PROSITE" id="PS51192"/>
    </source>
</evidence>
<dbReference type="EMBL" id="JBHRYB010000013">
    <property type="protein sequence ID" value="MFC3680799.1"/>
    <property type="molecule type" value="Genomic_DNA"/>
</dbReference>
<keyword evidence="2 8" id="KW-0378">Hydrolase</keyword>
<dbReference type="PROSITE" id="PS51194">
    <property type="entry name" value="HELICASE_CTER"/>
    <property type="match status" value="1"/>
</dbReference>
<evidence type="ECO:0000256" key="2">
    <source>
        <dbReference type="ARBA" id="ARBA00022801"/>
    </source>
</evidence>
<dbReference type="PIRSF" id="PIRSF005496">
    <property type="entry name" value="ATP_hel_hrpB"/>
    <property type="match status" value="1"/>
</dbReference>
<evidence type="ECO:0000256" key="3">
    <source>
        <dbReference type="ARBA" id="ARBA00022806"/>
    </source>
</evidence>
<dbReference type="PROSITE" id="PS51192">
    <property type="entry name" value="HELICASE_ATP_BIND_1"/>
    <property type="match status" value="1"/>
</dbReference>
<dbReference type="RefSeq" id="WP_376866899.1">
    <property type="nucleotide sequence ID" value="NZ_JBHRYB010000013.1"/>
</dbReference>
<dbReference type="NCBIfam" id="TIGR01970">
    <property type="entry name" value="DEAH_box_HrpB"/>
    <property type="match status" value="1"/>
</dbReference>
<dbReference type="SUPFAM" id="SSF52540">
    <property type="entry name" value="P-loop containing nucleoside triphosphate hydrolases"/>
    <property type="match status" value="1"/>
</dbReference>
<dbReference type="InterPro" id="IPR049614">
    <property type="entry name" value="HrpB_DEXH"/>
</dbReference>
<dbReference type="Gene3D" id="3.40.50.300">
    <property type="entry name" value="P-loop containing nucleotide triphosphate hydrolases"/>
    <property type="match status" value="2"/>
</dbReference>
<dbReference type="Pfam" id="PF00271">
    <property type="entry name" value="Helicase_C"/>
    <property type="match status" value="1"/>
</dbReference>
<dbReference type="PANTHER" id="PTHR43519">
    <property type="entry name" value="ATP-DEPENDENT RNA HELICASE HRPB"/>
    <property type="match status" value="1"/>
</dbReference>
<gene>
    <name evidence="8" type="primary">hrpB</name>
    <name evidence="8" type="ORF">ACFOMG_11885</name>
</gene>
<dbReference type="InterPro" id="IPR027417">
    <property type="entry name" value="P-loop_NTPase"/>
</dbReference>
<dbReference type="Proteomes" id="UP001595722">
    <property type="component" value="Unassembled WGS sequence"/>
</dbReference>
<evidence type="ECO:0000313" key="8">
    <source>
        <dbReference type="EMBL" id="MFC3680799.1"/>
    </source>
</evidence>
<dbReference type="Pfam" id="PF00270">
    <property type="entry name" value="DEAD"/>
    <property type="match status" value="1"/>
</dbReference>
<organism evidence="8 9">
    <name type="scientific">Bacterioplanoides pacificum</name>
    <dbReference type="NCBI Taxonomy" id="1171596"/>
    <lineage>
        <taxon>Bacteria</taxon>
        <taxon>Pseudomonadati</taxon>
        <taxon>Pseudomonadota</taxon>
        <taxon>Gammaproteobacteria</taxon>
        <taxon>Oceanospirillales</taxon>
        <taxon>Oceanospirillaceae</taxon>
        <taxon>Bacterioplanoides</taxon>
    </lineage>
</organism>
<comment type="caution">
    <text evidence="8">The sequence shown here is derived from an EMBL/GenBank/DDBJ whole genome shotgun (WGS) entry which is preliminary data.</text>
</comment>
<keyword evidence="1" id="KW-0547">Nucleotide-binding</keyword>
<feature type="region of interest" description="Disordered" evidence="5">
    <location>
        <begin position="318"/>
        <end position="344"/>
    </location>
</feature>
<keyword evidence="4" id="KW-0067">ATP-binding</keyword>
<accession>A0ABV7VTK7</accession>
<dbReference type="InterPro" id="IPR011545">
    <property type="entry name" value="DEAD/DEAH_box_helicase_dom"/>
</dbReference>
<dbReference type="InterPro" id="IPR013689">
    <property type="entry name" value="RNA_helicase_ATP-dep_HrpB_C"/>
</dbReference>
<dbReference type="EC" id="3.6.4.13" evidence="8"/>
<evidence type="ECO:0000256" key="5">
    <source>
        <dbReference type="SAM" id="MobiDB-lite"/>
    </source>
</evidence>
<dbReference type="InterPro" id="IPR010225">
    <property type="entry name" value="HrpB"/>
</dbReference>
<dbReference type="CDD" id="cd17990">
    <property type="entry name" value="DEXHc_HrpB"/>
    <property type="match status" value="1"/>
</dbReference>
<evidence type="ECO:0000313" key="9">
    <source>
        <dbReference type="Proteomes" id="UP001595722"/>
    </source>
</evidence>
<dbReference type="CDD" id="cd18791">
    <property type="entry name" value="SF2_C_RHA"/>
    <property type="match status" value="1"/>
</dbReference>
<proteinExistence type="predicted"/>
<dbReference type="InterPro" id="IPR014001">
    <property type="entry name" value="Helicase_ATP-bd"/>
</dbReference>
<feature type="region of interest" description="Disordered" evidence="5">
    <location>
        <begin position="799"/>
        <end position="824"/>
    </location>
</feature>
<reference evidence="9" key="1">
    <citation type="journal article" date="2019" name="Int. J. Syst. Evol. Microbiol.">
        <title>The Global Catalogue of Microorganisms (GCM) 10K type strain sequencing project: providing services to taxonomists for standard genome sequencing and annotation.</title>
        <authorList>
            <consortium name="The Broad Institute Genomics Platform"/>
            <consortium name="The Broad Institute Genome Sequencing Center for Infectious Disease"/>
            <person name="Wu L."/>
            <person name="Ma J."/>
        </authorList>
    </citation>
    <scope>NUCLEOTIDE SEQUENCE [LARGE SCALE GENOMIC DNA]</scope>
    <source>
        <strain evidence="9">KCTC 42424</strain>
    </source>
</reference>
<dbReference type="PANTHER" id="PTHR43519:SF1">
    <property type="entry name" value="ATP-DEPENDENT RNA HELICASE HRPB"/>
    <property type="match status" value="1"/>
</dbReference>
<dbReference type="InterPro" id="IPR001650">
    <property type="entry name" value="Helicase_C-like"/>
</dbReference>